<feature type="non-terminal residue" evidence="1">
    <location>
        <position position="74"/>
    </location>
</feature>
<comment type="caution">
    <text evidence="1">The sequence shown here is derived from an EMBL/GenBank/DDBJ whole genome shotgun (WGS) entry which is preliminary data.</text>
</comment>
<evidence type="ECO:0000313" key="1">
    <source>
        <dbReference type="EMBL" id="GFC61677.1"/>
    </source>
</evidence>
<proteinExistence type="predicted"/>
<sequence length="74" mass="8062">MKKDWVFDVDVLCGEEVFVAGQNKNVVEEVVNAAQVSTAATTVAITTKEINLAQALEALKTSKPKVKEIVFQEP</sequence>
<dbReference type="AlphaFoldDB" id="A0A699QDH7"/>
<accession>A0A699QDH7</accession>
<reference evidence="1" key="1">
    <citation type="journal article" date="2019" name="Sci. Rep.">
        <title>Draft genome of Tanacetum cinerariifolium, the natural source of mosquito coil.</title>
        <authorList>
            <person name="Yamashiro T."/>
            <person name="Shiraishi A."/>
            <person name="Satake H."/>
            <person name="Nakayama K."/>
        </authorList>
    </citation>
    <scope>NUCLEOTIDE SEQUENCE</scope>
</reference>
<organism evidence="1">
    <name type="scientific">Tanacetum cinerariifolium</name>
    <name type="common">Dalmatian daisy</name>
    <name type="synonym">Chrysanthemum cinerariifolium</name>
    <dbReference type="NCBI Taxonomy" id="118510"/>
    <lineage>
        <taxon>Eukaryota</taxon>
        <taxon>Viridiplantae</taxon>
        <taxon>Streptophyta</taxon>
        <taxon>Embryophyta</taxon>
        <taxon>Tracheophyta</taxon>
        <taxon>Spermatophyta</taxon>
        <taxon>Magnoliopsida</taxon>
        <taxon>eudicotyledons</taxon>
        <taxon>Gunneridae</taxon>
        <taxon>Pentapetalae</taxon>
        <taxon>asterids</taxon>
        <taxon>campanulids</taxon>
        <taxon>Asterales</taxon>
        <taxon>Asteraceae</taxon>
        <taxon>Asteroideae</taxon>
        <taxon>Anthemideae</taxon>
        <taxon>Anthemidinae</taxon>
        <taxon>Tanacetum</taxon>
    </lineage>
</organism>
<dbReference type="EMBL" id="BKCJ010990666">
    <property type="protein sequence ID" value="GFC61677.1"/>
    <property type="molecule type" value="Genomic_DNA"/>
</dbReference>
<protein>
    <submittedName>
        <fullName evidence="1">Uncharacterized protein</fullName>
    </submittedName>
</protein>
<gene>
    <name evidence="1" type="ORF">Tci_833647</name>
</gene>
<name>A0A699QDH7_TANCI</name>